<dbReference type="Proteomes" id="UP000095283">
    <property type="component" value="Unplaced"/>
</dbReference>
<accession>A0A1I7XH94</accession>
<reference evidence="8" key="1">
    <citation type="submission" date="2016-11" db="UniProtKB">
        <authorList>
            <consortium name="WormBaseParasite"/>
        </authorList>
    </citation>
    <scope>IDENTIFICATION</scope>
</reference>
<evidence type="ECO:0000256" key="4">
    <source>
        <dbReference type="ARBA" id="ARBA00023136"/>
    </source>
</evidence>
<keyword evidence="4 6" id="KW-0472">Membrane</keyword>
<dbReference type="InterPro" id="IPR000615">
    <property type="entry name" value="Bestrophin"/>
</dbReference>
<keyword evidence="2 6" id="KW-0812">Transmembrane</keyword>
<keyword evidence="3 6" id="KW-1133">Transmembrane helix</keyword>
<dbReference type="InterPro" id="IPR021134">
    <property type="entry name" value="Bestrophin-like"/>
</dbReference>
<dbReference type="AlphaFoldDB" id="A0A1I7XH94"/>
<dbReference type="PANTHER" id="PTHR10736">
    <property type="entry name" value="BESTROPHIN"/>
    <property type="match status" value="1"/>
</dbReference>
<evidence type="ECO:0000313" key="8">
    <source>
        <dbReference type="WBParaSite" id="Hba_16687"/>
    </source>
</evidence>
<feature type="transmembrane region" description="Helical" evidence="6">
    <location>
        <begin position="104"/>
        <end position="123"/>
    </location>
</feature>
<comment type="caution">
    <text evidence="6">Lacks conserved residue(s) required for the propagation of feature annotation.</text>
</comment>
<keyword evidence="6" id="KW-0813">Transport</keyword>
<keyword evidence="6" id="KW-0868">Chloride</keyword>
<protein>
    <recommendedName>
        <fullName evidence="6">Bestrophin homolog</fullName>
    </recommendedName>
</protein>
<proteinExistence type="inferred from homology"/>
<dbReference type="PANTHER" id="PTHR10736:SF58">
    <property type="entry name" value="BESTROPHIN HOMOLOG-RELATED"/>
    <property type="match status" value="1"/>
</dbReference>
<dbReference type="Pfam" id="PF01062">
    <property type="entry name" value="Bestrophin"/>
    <property type="match status" value="1"/>
</dbReference>
<name>A0A1I7XH94_HETBA</name>
<sequence>MNEDTATSDLSSCSSAMTVATLLRGTDPEDVLERRSVIRYLVLSQHHQTGFMTWDELEALNGIDIPFNKYWAPIQWAMTICYNKHEKDKMAPALLNNLLQSHNFSYHVYVVSLIYAVICKVLWLDD</sequence>
<evidence type="ECO:0000256" key="1">
    <source>
        <dbReference type="ARBA" id="ARBA00004370"/>
    </source>
</evidence>
<keyword evidence="6" id="KW-0407">Ion channel</keyword>
<evidence type="ECO:0000256" key="3">
    <source>
        <dbReference type="ARBA" id="ARBA00022989"/>
    </source>
</evidence>
<keyword evidence="6" id="KW-0406">Ion transport</keyword>
<comment type="function">
    <text evidence="6">Forms chloride channels.</text>
</comment>
<evidence type="ECO:0000256" key="2">
    <source>
        <dbReference type="ARBA" id="ARBA00022692"/>
    </source>
</evidence>
<keyword evidence="7" id="KW-1185">Reference proteome</keyword>
<evidence type="ECO:0000256" key="5">
    <source>
        <dbReference type="ARBA" id="ARBA00034769"/>
    </source>
</evidence>
<comment type="subcellular location">
    <subcellularLocation>
        <location evidence="6">Cell membrane</location>
        <topology evidence="6">Multi-pass membrane protein</topology>
    </subcellularLocation>
    <subcellularLocation>
        <location evidence="1">Membrane</location>
    </subcellularLocation>
</comment>
<organism evidence="7 8">
    <name type="scientific">Heterorhabditis bacteriophora</name>
    <name type="common">Entomopathogenic nematode worm</name>
    <dbReference type="NCBI Taxonomy" id="37862"/>
    <lineage>
        <taxon>Eukaryota</taxon>
        <taxon>Metazoa</taxon>
        <taxon>Ecdysozoa</taxon>
        <taxon>Nematoda</taxon>
        <taxon>Chromadorea</taxon>
        <taxon>Rhabditida</taxon>
        <taxon>Rhabditina</taxon>
        <taxon>Rhabditomorpha</taxon>
        <taxon>Strongyloidea</taxon>
        <taxon>Heterorhabditidae</taxon>
        <taxon>Heterorhabditis</taxon>
    </lineage>
</organism>
<dbReference type="GO" id="GO:0034707">
    <property type="term" value="C:chloride channel complex"/>
    <property type="evidence" value="ECO:0007669"/>
    <property type="project" value="UniProtKB-KW"/>
</dbReference>
<comment type="similarity">
    <text evidence="5 6">Belongs to the anion channel-forming bestrophin (TC 1.A.46) family. Calcium-sensitive chloride channel subfamily.</text>
</comment>
<dbReference type="WBParaSite" id="Hba_16687">
    <property type="protein sequence ID" value="Hba_16687"/>
    <property type="gene ID" value="Hba_16687"/>
</dbReference>
<evidence type="ECO:0000313" key="7">
    <source>
        <dbReference type="Proteomes" id="UP000095283"/>
    </source>
</evidence>
<evidence type="ECO:0000256" key="6">
    <source>
        <dbReference type="RuleBase" id="RU363126"/>
    </source>
</evidence>
<keyword evidence="6" id="KW-0869">Chloride channel</keyword>
<dbReference type="GO" id="GO:0005886">
    <property type="term" value="C:plasma membrane"/>
    <property type="evidence" value="ECO:0007669"/>
    <property type="project" value="UniProtKB-SubCell"/>
</dbReference>
<keyword evidence="6" id="KW-1003">Cell membrane</keyword>
<dbReference type="GO" id="GO:0005254">
    <property type="term" value="F:chloride channel activity"/>
    <property type="evidence" value="ECO:0007669"/>
    <property type="project" value="UniProtKB-KW"/>
</dbReference>